<keyword evidence="1 3" id="KW-0315">Glutamine amidotransferase</keyword>
<keyword evidence="3" id="KW-0808">Transferase</keyword>
<dbReference type="CDD" id="cd01908">
    <property type="entry name" value="YafJ"/>
    <property type="match status" value="1"/>
</dbReference>
<name>A0ABV7FGH6_9GAMM</name>
<dbReference type="InterPro" id="IPR017932">
    <property type="entry name" value="GATase_2_dom"/>
</dbReference>
<keyword evidence="3" id="KW-0328">Glycosyltransferase</keyword>
<dbReference type="PANTHER" id="PTHR42824:SF1">
    <property type="entry name" value="GLUTAMINE AMIDOTRANSFERASE YAFJ-RELATED"/>
    <property type="match status" value="1"/>
</dbReference>
<gene>
    <name evidence="3" type="ORF">ACFODX_07200</name>
</gene>
<dbReference type="GO" id="GO:0016757">
    <property type="term" value="F:glycosyltransferase activity"/>
    <property type="evidence" value="ECO:0007669"/>
    <property type="project" value="UniProtKB-KW"/>
</dbReference>
<accession>A0ABV7FGH6</accession>
<dbReference type="PROSITE" id="PS51278">
    <property type="entry name" value="GATASE_TYPE_2"/>
    <property type="match status" value="1"/>
</dbReference>
<sequence length="264" mass="30183">MCQLLGMSCKQPASIGFSFEGFRARGGLTDDHKDGWGLAFYRNQQAQVFLDESPAAESPLAESIQKTDIKSNTIIAHIRKATVGAVKIRNCHPFQRNLWQQDWLFCHNGDLKGFNPPLDDEFQPEGDTDSELAFCFLLQELKRHFPNGADSIDELFQWLNHLSETIAAFGTFNIILSNGEWMYTYCSTHLAYVQRQYPFTQVTLIDREVSLDLSQHNNHDDQMVVIATKPLTANEQWTLYQPGEARLFKQGEVYKESKIVDVKK</sequence>
<dbReference type="EMBL" id="JBHRTF010000003">
    <property type="protein sequence ID" value="MFC3115339.1"/>
    <property type="molecule type" value="Genomic_DNA"/>
</dbReference>
<dbReference type="InterPro" id="IPR026869">
    <property type="entry name" value="EgtC-like"/>
</dbReference>
<evidence type="ECO:0000313" key="3">
    <source>
        <dbReference type="EMBL" id="MFC3115339.1"/>
    </source>
</evidence>
<comment type="caution">
    <text evidence="3">The sequence shown here is derived from an EMBL/GenBank/DDBJ whole genome shotgun (WGS) entry which is preliminary data.</text>
</comment>
<evidence type="ECO:0000256" key="1">
    <source>
        <dbReference type="ARBA" id="ARBA00022962"/>
    </source>
</evidence>
<dbReference type="Gene3D" id="3.60.20.10">
    <property type="entry name" value="Glutamine Phosphoribosylpyrophosphate, subunit 1, domain 1"/>
    <property type="match status" value="1"/>
</dbReference>
<feature type="domain" description="Glutamine amidotransferase type-2" evidence="2">
    <location>
        <begin position="2"/>
        <end position="264"/>
    </location>
</feature>
<dbReference type="SUPFAM" id="SSF56235">
    <property type="entry name" value="N-terminal nucleophile aminohydrolases (Ntn hydrolases)"/>
    <property type="match status" value="1"/>
</dbReference>
<organism evidence="3 4">
    <name type="scientific">Cellvibrio fontiphilus</name>
    <dbReference type="NCBI Taxonomy" id="1815559"/>
    <lineage>
        <taxon>Bacteria</taxon>
        <taxon>Pseudomonadati</taxon>
        <taxon>Pseudomonadota</taxon>
        <taxon>Gammaproteobacteria</taxon>
        <taxon>Cellvibrionales</taxon>
        <taxon>Cellvibrionaceae</taxon>
        <taxon>Cellvibrio</taxon>
    </lineage>
</organism>
<evidence type="ECO:0000313" key="4">
    <source>
        <dbReference type="Proteomes" id="UP001595555"/>
    </source>
</evidence>
<dbReference type="EC" id="2.4.2.-" evidence="3"/>
<protein>
    <submittedName>
        <fullName evidence="3">Class II glutamine amidotransferase</fullName>
        <ecNumber evidence="3">2.4.2.-</ecNumber>
    </submittedName>
</protein>
<dbReference type="InterPro" id="IPR029055">
    <property type="entry name" value="Ntn_hydrolases_N"/>
</dbReference>
<dbReference type="PANTHER" id="PTHR42824">
    <property type="entry name" value="GLUTAMINE AMIDOTRANSFERASE"/>
    <property type="match status" value="1"/>
</dbReference>
<reference evidence="4" key="1">
    <citation type="journal article" date="2019" name="Int. J. Syst. Evol. Microbiol.">
        <title>The Global Catalogue of Microorganisms (GCM) 10K type strain sequencing project: providing services to taxonomists for standard genome sequencing and annotation.</title>
        <authorList>
            <consortium name="The Broad Institute Genomics Platform"/>
            <consortium name="The Broad Institute Genome Sequencing Center for Infectious Disease"/>
            <person name="Wu L."/>
            <person name="Ma J."/>
        </authorList>
    </citation>
    <scope>NUCLEOTIDE SEQUENCE [LARGE SCALE GENOMIC DNA]</scope>
    <source>
        <strain evidence="4">KCTC 52237</strain>
    </source>
</reference>
<dbReference type="Proteomes" id="UP001595555">
    <property type="component" value="Unassembled WGS sequence"/>
</dbReference>
<evidence type="ECO:0000259" key="2">
    <source>
        <dbReference type="PROSITE" id="PS51278"/>
    </source>
</evidence>
<keyword evidence="4" id="KW-1185">Reference proteome</keyword>
<dbReference type="Pfam" id="PF13230">
    <property type="entry name" value="GATase_4"/>
    <property type="match status" value="1"/>
</dbReference>
<proteinExistence type="predicted"/>
<dbReference type="RefSeq" id="WP_378117544.1">
    <property type="nucleotide sequence ID" value="NZ_JBHRTF010000003.1"/>
</dbReference>